<name>A0A7W8ZPK6_9SPHI</name>
<dbReference type="EMBL" id="JACHCE010000006">
    <property type="protein sequence ID" value="MBB5637834.1"/>
    <property type="molecule type" value="Genomic_DNA"/>
</dbReference>
<protein>
    <recommendedName>
        <fullName evidence="3 6">peptidylprolyl isomerase</fullName>
        <ecNumber evidence="3 6">5.2.1.8</ecNumber>
    </recommendedName>
</protein>
<gene>
    <name evidence="10" type="ORF">HDE68_003759</name>
</gene>
<dbReference type="InterPro" id="IPR036249">
    <property type="entry name" value="Thioredoxin-like_sf"/>
</dbReference>
<dbReference type="Pfam" id="PF08534">
    <property type="entry name" value="Redoxin"/>
    <property type="match status" value="1"/>
</dbReference>
<comment type="caution">
    <text evidence="10">The sequence shown here is derived from an EMBL/GenBank/DDBJ whole genome shotgun (WGS) entry which is preliminary data.</text>
</comment>
<reference evidence="10 11" key="1">
    <citation type="submission" date="2020-08" db="EMBL/GenBank/DDBJ databases">
        <title>Genomic Encyclopedia of Type Strains, Phase IV (KMG-V): Genome sequencing to study the core and pangenomes of soil and plant-associated prokaryotes.</title>
        <authorList>
            <person name="Whitman W."/>
        </authorList>
    </citation>
    <scope>NUCLEOTIDE SEQUENCE [LARGE SCALE GENOMIC DNA]</scope>
    <source>
        <strain evidence="10 11">S3M1</strain>
    </source>
</reference>
<dbReference type="SUPFAM" id="SSF54534">
    <property type="entry name" value="FKBP-like"/>
    <property type="match status" value="1"/>
</dbReference>
<evidence type="ECO:0000259" key="8">
    <source>
        <dbReference type="PROSITE" id="PS50059"/>
    </source>
</evidence>
<dbReference type="InterPro" id="IPR001179">
    <property type="entry name" value="PPIase_FKBP_dom"/>
</dbReference>
<sequence length="581" mass="66090">MIRYILIAVVLFVGTANAQDITLNIGDRLPDFSITKFIGSSQKIIKTSDFKNRLLIIDFWATNCPGCVEALSKMEALQNKFGDKIKILPVTYEPAKLVTGFWKNNKYTKNLTLTTVVDDKMFSKYFKHQTIPHEVWVYKEKVIAITTAEYVDTNNIQRVLNGEKTNWPVKNDFYVFDSRKQPLFNFDADQIDTNNTSIQYAAISNYKEGVNSEGSSGGAGIVRNKEKKNIRTYFLNQPIFTSYMLLLNRVVKPGMLVKPGLINSNEVIWEVKDPSRYIHRKTDGYLQDWMKANAICYESINPDTGQTDEQIYKKMISDLNALLGLKVRWEKRNEKVWILIKTGQPNRSQNVLESKGEKYNPSDLVYKLNQQEENPYVFDGSKSDEVLNLNIKSWADINALSIILRPLGYDLKSEEREVDKLVFSEVNGGMLIDANMQITMKARKDAQKDLDNPSADENLAFLELNKKESGVKVLPSGLQYKIIKEGNGIKPLENSRVSVHYTGMLTNGRIFDSSYERGDSAVFSVSNVIKGWTEALQLMPVGSRWILYIPSKLAYRDHTANGTVPPNSTLIFEIELLGIIK</sequence>
<dbReference type="RefSeq" id="WP_183883695.1">
    <property type="nucleotide sequence ID" value="NZ_JACHCD010000001.1"/>
</dbReference>
<feature type="domain" description="Thioredoxin" evidence="9">
    <location>
        <begin position="23"/>
        <end position="165"/>
    </location>
</feature>
<dbReference type="EC" id="5.2.1.8" evidence="3 6"/>
<dbReference type="InterPro" id="IPR013766">
    <property type="entry name" value="Thioredoxin_domain"/>
</dbReference>
<dbReference type="InterPro" id="IPR000774">
    <property type="entry name" value="PPIase_FKBP_N"/>
</dbReference>
<dbReference type="Gene3D" id="3.10.50.40">
    <property type="match status" value="1"/>
</dbReference>
<proteinExistence type="inferred from homology"/>
<dbReference type="PANTHER" id="PTHR43811">
    <property type="entry name" value="FKBP-TYPE PEPTIDYL-PROLYL CIS-TRANS ISOMERASE FKPA"/>
    <property type="match status" value="1"/>
</dbReference>
<dbReference type="AlphaFoldDB" id="A0A7W8ZPK6"/>
<comment type="similarity">
    <text evidence="2">Belongs to the FKBP-type PPIase family.</text>
</comment>
<accession>A0A7W8ZPK6</accession>
<keyword evidence="5 6" id="KW-0413">Isomerase</keyword>
<dbReference type="GO" id="GO:0003755">
    <property type="term" value="F:peptidyl-prolyl cis-trans isomerase activity"/>
    <property type="evidence" value="ECO:0007669"/>
    <property type="project" value="UniProtKB-KW"/>
</dbReference>
<dbReference type="GO" id="GO:0016491">
    <property type="term" value="F:oxidoreductase activity"/>
    <property type="evidence" value="ECO:0007669"/>
    <property type="project" value="InterPro"/>
</dbReference>
<dbReference type="Proteomes" id="UP000537204">
    <property type="component" value="Unassembled WGS sequence"/>
</dbReference>
<dbReference type="PROSITE" id="PS51352">
    <property type="entry name" value="THIOREDOXIN_2"/>
    <property type="match status" value="1"/>
</dbReference>
<keyword evidence="7" id="KW-0732">Signal</keyword>
<organism evidence="10 11">
    <name type="scientific">Pedobacter cryoconitis</name>
    <dbReference type="NCBI Taxonomy" id="188932"/>
    <lineage>
        <taxon>Bacteria</taxon>
        <taxon>Pseudomonadati</taxon>
        <taxon>Bacteroidota</taxon>
        <taxon>Sphingobacteriia</taxon>
        <taxon>Sphingobacteriales</taxon>
        <taxon>Sphingobacteriaceae</taxon>
        <taxon>Pedobacter</taxon>
    </lineage>
</organism>
<keyword evidence="4 6" id="KW-0697">Rotamase</keyword>
<evidence type="ECO:0000256" key="1">
    <source>
        <dbReference type="ARBA" id="ARBA00000971"/>
    </source>
</evidence>
<feature type="chain" id="PRO_5031165344" description="peptidylprolyl isomerase" evidence="7">
    <location>
        <begin position="19"/>
        <end position="581"/>
    </location>
</feature>
<evidence type="ECO:0000256" key="3">
    <source>
        <dbReference type="ARBA" id="ARBA00013194"/>
    </source>
</evidence>
<evidence type="ECO:0000313" key="11">
    <source>
        <dbReference type="Proteomes" id="UP000537204"/>
    </source>
</evidence>
<dbReference type="InterPro" id="IPR013740">
    <property type="entry name" value="Redoxin"/>
</dbReference>
<dbReference type="Pfam" id="PF01346">
    <property type="entry name" value="FKBP_N"/>
    <property type="match status" value="1"/>
</dbReference>
<dbReference type="SUPFAM" id="SSF52833">
    <property type="entry name" value="Thioredoxin-like"/>
    <property type="match status" value="1"/>
</dbReference>
<dbReference type="PROSITE" id="PS50059">
    <property type="entry name" value="FKBP_PPIASE"/>
    <property type="match status" value="1"/>
</dbReference>
<feature type="domain" description="PPIase FKBP-type" evidence="8">
    <location>
        <begin position="494"/>
        <end position="580"/>
    </location>
</feature>
<evidence type="ECO:0000256" key="2">
    <source>
        <dbReference type="ARBA" id="ARBA00006577"/>
    </source>
</evidence>
<evidence type="ECO:0000256" key="5">
    <source>
        <dbReference type="ARBA" id="ARBA00023235"/>
    </source>
</evidence>
<dbReference type="Gene3D" id="3.40.30.10">
    <property type="entry name" value="Glutaredoxin"/>
    <property type="match status" value="1"/>
</dbReference>
<feature type="signal peptide" evidence="7">
    <location>
        <begin position="1"/>
        <end position="18"/>
    </location>
</feature>
<dbReference type="InterPro" id="IPR046357">
    <property type="entry name" value="PPIase_dom_sf"/>
</dbReference>
<evidence type="ECO:0000256" key="7">
    <source>
        <dbReference type="SAM" id="SignalP"/>
    </source>
</evidence>
<dbReference type="Pfam" id="PF00254">
    <property type="entry name" value="FKBP_C"/>
    <property type="match status" value="1"/>
</dbReference>
<evidence type="ECO:0000259" key="9">
    <source>
        <dbReference type="PROSITE" id="PS51352"/>
    </source>
</evidence>
<dbReference type="PANTHER" id="PTHR43811:SF19">
    <property type="entry name" value="39 KDA FK506-BINDING NUCLEAR PROTEIN"/>
    <property type="match status" value="1"/>
</dbReference>
<dbReference type="GO" id="GO:0006457">
    <property type="term" value="P:protein folding"/>
    <property type="evidence" value="ECO:0007669"/>
    <property type="project" value="InterPro"/>
</dbReference>
<evidence type="ECO:0000256" key="6">
    <source>
        <dbReference type="PROSITE-ProRule" id="PRU00277"/>
    </source>
</evidence>
<evidence type="ECO:0000256" key="4">
    <source>
        <dbReference type="ARBA" id="ARBA00023110"/>
    </source>
</evidence>
<comment type="catalytic activity">
    <reaction evidence="1 6">
        <text>[protein]-peptidylproline (omega=180) = [protein]-peptidylproline (omega=0)</text>
        <dbReference type="Rhea" id="RHEA:16237"/>
        <dbReference type="Rhea" id="RHEA-COMP:10747"/>
        <dbReference type="Rhea" id="RHEA-COMP:10748"/>
        <dbReference type="ChEBI" id="CHEBI:83833"/>
        <dbReference type="ChEBI" id="CHEBI:83834"/>
        <dbReference type="EC" id="5.2.1.8"/>
    </reaction>
</comment>
<evidence type="ECO:0000313" key="10">
    <source>
        <dbReference type="EMBL" id="MBB5637834.1"/>
    </source>
</evidence>